<organism evidence="2 3">
    <name type="scientific">Ridgeia piscesae</name>
    <name type="common">Tubeworm</name>
    <dbReference type="NCBI Taxonomy" id="27915"/>
    <lineage>
        <taxon>Eukaryota</taxon>
        <taxon>Metazoa</taxon>
        <taxon>Spiralia</taxon>
        <taxon>Lophotrochozoa</taxon>
        <taxon>Annelida</taxon>
        <taxon>Polychaeta</taxon>
        <taxon>Sedentaria</taxon>
        <taxon>Canalipalpata</taxon>
        <taxon>Sabellida</taxon>
        <taxon>Siboglinidae</taxon>
        <taxon>Ridgeia</taxon>
    </lineage>
</organism>
<dbReference type="AlphaFoldDB" id="A0AAD9PAU6"/>
<evidence type="ECO:0000313" key="3">
    <source>
        <dbReference type="Proteomes" id="UP001209878"/>
    </source>
</evidence>
<gene>
    <name evidence="2" type="ORF">NP493_58g01000</name>
</gene>
<proteinExistence type="predicted"/>
<reference evidence="2" key="1">
    <citation type="journal article" date="2023" name="Mol. Biol. Evol.">
        <title>Third-Generation Sequencing Reveals the Adaptive Role of the Epigenome in Three Deep-Sea Polychaetes.</title>
        <authorList>
            <person name="Perez M."/>
            <person name="Aroh O."/>
            <person name="Sun Y."/>
            <person name="Lan Y."/>
            <person name="Juniper S.K."/>
            <person name="Young C.R."/>
            <person name="Angers B."/>
            <person name="Qian P.Y."/>
        </authorList>
    </citation>
    <scope>NUCLEOTIDE SEQUENCE</scope>
    <source>
        <strain evidence="2">R07B-5</strain>
    </source>
</reference>
<feature type="region of interest" description="Disordered" evidence="1">
    <location>
        <begin position="86"/>
        <end position="106"/>
    </location>
</feature>
<dbReference type="Proteomes" id="UP001209878">
    <property type="component" value="Unassembled WGS sequence"/>
</dbReference>
<evidence type="ECO:0000256" key="1">
    <source>
        <dbReference type="SAM" id="MobiDB-lite"/>
    </source>
</evidence>
<keyword evidence="3" id="KW-1185">Reference proteome</keyword>
<sequence length="106" mass="12237">MCRRTLTLEEVRFDFVLVYSNPEQDLHVRVDGVRQSRPVGRNHQRISKPCPILPVLVHPVMVAPEEVRIVDVFWVLSRRTRLHPQPVEDKVKCPTADSVDLQTTTS</sequence>
<evidence type="ECO:0000313" key="2">
    <source>
        <dbReference type="EMBL" id="KAK2191151.1"/>
    </source>
</evidence>
<protein>
    <submittedName>
        <fullName evidence="2">Uncharacterized protein</fullName>
    </submittedName>
</protein>
<comment type="caution">
    <text evidence="2">The sequence shown here is derived from an EMBL/GenBank/DDBJ whole genome shotgun (WGS) entry which is preliminary data.</text>
</comment>
<accession>A0AAD9PAU6</accession>
<name>A0AAD9PAU6_RIDPI</name>
<dbReference type="EMBL" id="JAODUO010000058">
    <property type="protein sequence ID" value="KAK2191151.1"/>
    <property type="molecule type" value="Genomic_DNA"/>
</dbReference>